<feature type="coiled-coil region" evidence="9">
    <location>
        <begin position="19"/>
        <end position="64"/>
    </location>
</feature>
<name>A0A162PNE5_PHYB8</name>
<evidence type="ECO:0000256" key="1">
    <source>
        <dbReference type="ARBA" id="ARBA00004245"/>
    </source>
</evidence>
<evidence type="ECO:0000256" key="4">
    <source>
        <dbReference type="ARBA" id="ARBA00022741"/>
    </source>
</evidence>
<reference evidence="11" key="1">
    <citation type="submission" date="2015-06" db="EMBL/GenBank/DDBJ databases">
        <title>Expansion of signal transduction pathways in fungi by whole-genome duplication.</title>
        <authorList>
            <consortium name="DOE Joint Genome Institute"/>
            <person name="Corrochano L.M."/>
            <person name="Kuo A."/>
            <person name="Marcet-Houben M."/>
            <person name="Polaino S."/>
            <person name="Salamov A."/>
            <person name="Villalobos J.M."/>
            <person name="Alvarez M.I."/>
            <person name="Avalos J."/>
            <person name="Benito E.P."/>
            <person name="Benoit I."/>
            <person name="Burger G."/>
            <person name="Camino L.P."/>
            <person name="Canovas D."/>
            <person name="Cerda-Olmedo E."/>
            <person name="Cheng J.-F."/>
            <person name="Dominguez A."/>
            <person name="Elias M."/>
            <person name="Eslava A.P."/>
            <person name="Glaser F."/>
            <person name="Grimwood J."/>
            <person name="Gutierrez G."/>
            <person name="Heitman J."/>
            <person name="Henrissat B."/>
            <person name="Iturriaga E.A."/>
            <person name="Lang B.F."/>
            <person name="Lavin J.L."/>
            <person name="Lee S."/>
            <person name="Li W."/>
            <person name="Lindquist E."/>
            <person name="Lopez-Garcia S."/>
            <person name="Luque E.M."/>
            <person name="Marcos A.T."/>
            <person name="Martin J."/>
            <person name="McCluskey K."/>
            <person name="Medina H.R."/>
            <person name="Miralles-Duran A."/>
            <person name="Miyazaki A."/>
            <person name="Munoz-Torres E."/>
            <person name="Oguiza J.A."/>
            <person name="Ohm R."/>
            <person name="Olmedo M."/>
            <person name="Orejas M."/>
            <person name="Ortiz-Castellanos L."/>
            <person name="Pisabarro A.G."/>
            <person name="Rodriguez-Romero J."/>
            <person name="Ruiz-Herrera J."/>
            <person name="Ruiz-Vazquez R."/>
            <person name="Sanz C."/>
            <person name="Schackwitz W."/>
            <person name="Schmutz J."/>
            <person name="Shahriari M."/>
            <person name="Shelest E."/>
            <person name="Silva-Franco F."/>
            <person name="Soanes D."/>
            <person name="Syed K."/>
            <person name="Tagua V.G."/>
            <person name="Talbot N.J."/>
            <person name="Thon M."/>
            <person name="De vries R.P."/>
            <person name="Wiebenga A."/>
            <person name="Yadav J.S."/>
            <person name="Braun E.L."/>
            <person name="Baker S."/>
            <person name="Garre V."/>
            <person name="Horwitz B."/>
            <person name="Torres-Martinez S."/>
            <person name="Idnurm A."/>
            <person name="Herrera-Estrella A."/>
            <person name="Gabaldon T."/>
            <person name="Grigoriev I.V."/>
        </authorList>
    </citation>
    <scope>NUCLEOTIDE SEQUENCE [LARGE SCALE GENOMIC DNA]</scope>
    <source>
        <strain evidence="11">NRRL 1555(-)</strain>
    </source>
</reference>
<evidence type="ECO:0000256" key="8">
    <source>
        <dbReference type="ARBA" id="ARBA00023212"/>
    </source>
</evidence>
<keyword evidence="8" id="KW-0206">Cytoskeleton</keyword>
<dbReference type="OrthoDB" id="3176171at2759"/>
<keyword evidence="2" id="KW-0963">Cytoplasm</keyword>
<keyword evidence="3" id="KW-0493">Microtubule</keyword>
<dbReference type="CDD" id="cd23649">
    <property type="entry name" value="Khc_CBD_cc"/>
    <property type="match status" value="1"/>
</dbReference>
<dbReference type="VEuPathDB" id="FungiDB:PHYBLDRAFT_103720"/>
<evidence type="ECO:0000256" key="5">
    <source>
        <dbReference type="ARBA" id="ARBA00022840"/>
    </source>
</evidence>
<evidence type="ECO:0000256" key="6">
    <source>
        <dbReference type="ARBA" id="ARBA00023054"/>
    </source>
</evidence>
<dbReference type="InterPro" id="IPR059182">
    <property type="entry name" value="Khc_C"/>
</dbReference>
<keyword evidence="7" id="KW-0505">Motor protein</keyword>
<keyword evidence="4" id="KW-0547">Nucleotide-binding</keyword>
<keyword evidence="6 9" id="KW-0175">Coiled coil</keyword>
<dbReference type="RefSeq" id="XP_018292527.1">
    <property type="nucleotide sequence ID" value="XM_018427783.1"/>
</dbReference>
<sequence>LVEQNGSLKKEVALAERKLISRNERIQSLETLLKDAQEKLVSQNDKFESQLKAVRDRLELARTQKSQNTMSVNFSRIVKPLRGRGNAV</sequence>
<organism evidence="10 11">
    <name type="scientific">Phycomyces blakesleeanus (strain ATCC 8743b / DSM 1359 / FGSC 10004 / NBRC 33097 / NRRL 1555)</name>
    <dbReference type="NCBI Taxonomy" id="763407"/>
    <lineage>
        <taxon>Eukaryota</taxon>
        <taxon>Fungi</taxon>
        <taxon>Fungi incertae sedis</taxon>
        <taxon>Mucoromycota</taxon>
        <taxon>Mucoromycotina</taxon>
        <taxon>Mucoromycetes</taxon>
        <taxon>Mucorales</taxon>
        <taxon>Phycomycetaceae</taxon>
        <taxon>Phycomyces</taxon>
    </lineage>
</organism>
<dbReference type="InParanoid" id="A0A162PNE5"/>
<evidence type="ECO:0000256" key="9">
    <source>
        <dbReference type="SAM" id="Coils"/>
    </source>
</evidence>
<dbReference type="Proteomes" id="UP000077315">
    <property type="component" value="Unassembled WGS sequence"/>
</dbReference>
<accession>A0A162PNE5</accession>
<evidence type="ECO:0000313" key="11">
    <source>
        <dbReference type="Proteomes" id="UP000077315"/>
    </source>
</evidence>
<evidence type="ECO:0000256" key="3">
    <source>
        <dbReference type="ARBA" id="ARBA00022701"/>
    </source>
</evidence>
<feature type="non-terminal residue" evidence="10">
    <location>
        <position position="88"/>
    </location>
</feature>
<protein>
    <submittedName>
        <fullName evidence="10">Uncharacterized protein</fullName>
    </submittedName>
</protein>
<dbReference type="GeneID" id="28988689"/>
<evidence type="ECO:0000313" key="10">
    <source>
        <dbReference type="EMBL" id="OAD74487.1"/>
    </source>
</evidence>
<evidence type="ECO:0000256" key="7">
    <source>
        <dbReference type="ARBA" id="ARBA00023175"/>
    </source>
</evidence>
<evidence type="ECO:0000256" key="2">
    <source>
        <dbReference type="ARBA" id="ARBA00022490"/>
    </source>
</evidence>
<gene>
    <name evidence="10" type="ORF">PHYBLDRAFT_103720</name>
</gene>
<dbReference type="EMBL" id="KV440979">
    <property type="protein sequence ID" value="OAD74487.1"/>
    <property type="molecule type" value="Genomic_DNA"/>
</dbReference>
<proteinExistence type="predicted"/>
<dbReference type="AlphaFoldDB" id="A0A162PNE5"/>
<dbReference type="STRING" id="763407.A0A162PNE5"/>
<feature type="non-terminal residue" evidence="10">
    <location>
        <position position="1"/>
    </location>
</feature>
<keyword evidence="5" id="KW-0067">ATP-binding</keyword>
<keyword evidence="11" id="KW-1185">Reference proteome</keyword>
<comment type="subcellular location">
    <subcellularLocation>
        <location evidence="1">Cytoplasm</location>
        <location evidence="1">Cytoskeleton</location>
    </subcellularLocation>
</comment>